<dbReference type="Gene3D" id="2.70.150.10">
    <property type="entry name" value="Calcium-transporting ATPase, cytoplasmic transduction domain A"/>
    <property type="match status" value="1"/>
</dbReference>
<evidence type="ECO:0000259" key="2">
    <source>
        <dbReference type="Pfam" id="PF00122"/>
    </source>
</evidence>
<reference evidence="3 4" key="1">
    <citation type="submission" date="2018-05" db="EMBL/GenBank/DDBJ databases">
        <title>Leucothrix arctica sp. nov., isolated from Arctic seawater.</title>
        <authorList>
            <person name="Choi A."/>
            <person name="Baek K."/>
        </authorList>
    </citation>
    <scope>NUCLEOTIDE SEQUENCE [LARGE SCALE GENOMIC DNA]</scope>
    <source>
        <strain evidence="3 4">IMCC9719</strain>
    </source>
</reference>
<accession>A0A317CFL8</accession>
<feature type="transmembrane region" description="Helical" evidence="1">
    <location>
        <begin position="121"/>
        <end position="148"/>
    </location>
</feature>
<name>A0A317CFL8_9GAMM</name>
<dbReference type="SUPFAM" id="SSF81653">
    <property type="entry name" value="Calcium ATPase, transduction domain A"/>
    <property type="match status" value="1"/>
</dbReference>
<dbReference type="EMBL" id="QGKL01000022">
    <property type="protein sequence ID" value="PWQ97159.1"/>
    <property type="molecule type" value="Genomic_DNA"/>
</dbReference>
<dbReference type="Proteomes" id="UP000245506">
    <property type="component" value="Unassembled WGS sequence"/>
</dbReference>
<gene>
    <name evidence="3" type="ORF">DKT75_07540</name>
</gene>
<evidence type="ECO:0000256" key="1">
    <source>
        <dbReference type="SAM" id="Phobius"/>
    </source>
</evidence>
<dbReference type="RefSeq" id="WP_109822813.1">
    <property type="nucleotide sequence ID" value="NZ_QGKL01000022.1"/>
</dbReference>
<feature type="transmembrane region" description="Helical" evidence="1">
    <location>
        <begin position="83"/>
        <end position="101"/>
    </location>
</feature>
<keyword evidence="1" id="KW-1133">Transmembrane helix</keyword>
<protein>
    <recommendedName>
        <fullName evidence="2">P-type ATPase A domain-containing protein</fullName>
    </recommendedName>
</protein>
<keyword evidence="1" id="KW-0812">Transmembrane</keyword>
<keyword evidence="4" id="KW-1185">Reference proteome</keyword>
<feature type="domain" description="P-type ATPase A" evidence="2">
    <location>
        <begin position="172"/>
        <end position="251"/>
    </location>
</feature>
<dbReference type="AlphaFoldDB" id="A0A317CFL8"/>
<evidence type="ECO:0000313" key="4">
    <source>
        <dbReference type="Proteomes" id="UP000245506"/>
    </source>
</evidence>
<dbReference type="InterPro" id="IPR059000">
    <property type="entry name" value="ATPase_P-type_domA"/>
</dbReference>
<dbReference type="OrthoDB" id="6500773at2"/>
<dbReference type="Pfam" id="PF00122">
    <property type="entry name" value="E1-E2_ATPase"/>
    <property type="match status" value="1"/>
</dbReference>
<proteinExistence type="predicted"/>
<evidence type="ECO:0000313" key="3">
    <source>
        <dbReference type="EMBL" id="PWQ97159.1"/>
    </source>
</evidence>
<keyword evidence="1" id="KW-0472">Membrane</keyword>
<dbReference type="InterPro" id="IPR008250">
    <property type="entry name" value="ATPase_P-typ_transduc_dom_A_sf"/>
</dbReference>
<sequence>MLHIGALLLVSGIAGAIYRDRAQKKQACLEKGPEYSVENFEDKALMTIDSVKAVDASFDDVAELKHYQKVSFYTLALTSAGSLFYWPATFFSLPLVGYNAYHFTKMLRHSDRRKQRSAMVVFEIIGVAGSLMASKPVAASVVMLFSFFSRNILLQAGNIANNIDSVQGLDLKRSSLWVLRDSVEVEVIRSQLQEKDIVVFHSGDAVSLEGKVVDGSCEVNQFSLKREMKCVQKTVGDKVFPFTRISQGTIYVLPG</sequence>
<organism evidence="3 4">
    <name type="scientific">Leucothrix arctica</name>
    <dbReference type="NCBI Taxonomy" id="1481894"/>
    <lineage>
        <taxon>Bacteria</taxon>
        <taxon>Pseudomonadati</taxon>
        <taxon>Pseudomonadota</taxon>
        <taxon>Gammaproteobacteria</taxon>
        <taxon>Thiotrichales</taxon>
        <taxon>Thiotrichaceae</taxon>
        <taxon>Leucothrix</taxon>
    </lineage>
</organism>
<comment type="caution">
    <text evidence="3">The sequence shown here is derived from an EMBL/GenBank/DDBJ whole genome shotgun (WGS) entry which is preliminary data.</text>
</comment>